<reference evidence="1 2" key="1">
    <citation type="submission" date="2021-06" db="EMBL/GenBank/DDBJ databases">
        <authorList>
            <person name="Kallberg Y."/>
            <person name="Tangrot J."/>
            <person name="Rosling A."/>
        </authorList>
    </citation>
    <scope>NUCLEOTIDE SEQUENCE [LARGE SCALE GENOMIC DNA]</scope>
    <source>
        <strain evidence="1 2">120-4 pot B 10/14</strain>
    </source>
</reference>
<evidence type="ECO:0000313" key="2">
    <source>
        <dbReference type="Proteomes" id="UP000789901"/>
    </source>
</evidence>
<comment type="caution">
    <text evidence="1">The sequence shown here is derived from an EMBL/GenBank/DDBJ whole genome shotgun (WGS) entry which is preliminary data.</text>
</comment>
<accession>A0ABN7VPX7</accession>
<proteinExistence type="predicted"/>
<organism evidence="1 2">
    <name type="scientific">Gigaspora margarita</name>
    <dbReference type="NCBI Taxonomy" id="4874"/>
    <lineage>
        <taxon>Eukaryota</taxon>
        <taxon>Fungi</taxon>
        <taxon>Fungi incertae sedis</taxon>
        <taxon>Mucoromycota</taxon>
        <taxon>Glomeromycotina</taxon>
        <taxon>Glomeromycetes</taxon>
        <taxon>Diversisporales</taxon>
        <taxon>Gigasporaceae</taxon>
        <taxon>Gigaspora</taxon>
    </lineage>
</organism>
<protein>
    <submittedName>
        <fullName evidence="1">45906_t:CDS:1</fullName>
    </submittedName>
</protein>
<evidence type="ECO:0000313" key="1">
    <source>
        <dbReference type="EMBL" id="CAG8791233.1"/>
    </source>
</evidence>
<feature type="non-terminal residue" evidence="1">
    <location>
        <position position="114"/>
    </location>
</feature>
<dbReference type="EMBL" id="CAJVQB010019467">
    <property type="protein sequence ID" value="CAG8791233.1"/>
    <property type="molecule type" value="Genomic_DNA"/>
</dbReference>
<dbReference type="Proteomes" id="UP000789901">
    <property type="component" value="Unassembled WGS sequence"/>
</dbReference>
<sequence>MEHEVAVENQQVKLEANNFCEESSTASGRRFWQLNKQTIREKALEPDQEIVKERIENLYNNRIQDFNAQEVVVIEQDVQMIGVEFLPEIAKQTLISSGIENIIQPKVNNSFTKI</sequence>
<keyword evidence="2" id="KW-1185">Reference proteome</keyword>
<gene>
    <name evidence="1" type="ORF">GMARGA_LOCUS21271</name>
</gene>
<name>A0ABN7VPX7_GIGMA</name>